<dbReference type="SUPFAM" id="SSF52540">
    <property type="entry name" value="P-loop containing nucleoside triphosphate hydrolases"/>
    <property type="match status" value="1"/>
</dbReference>
<sequence length="368" mass="42064">MKFYETHFEDYCKSAEKFQETALRSGQDNGGVVVAEPDPPQNWIVYGPSGVGKYTRTLTLLKPYSPSQLKYDKKVKAATEKQSYIYRISDIHYEVDMSLLGCNAKIIWHDIYKQIVDIVTIKPEKLGFIVCKNFHAIHNELLDIFYSYMQQHCYERDDVHHPGVVQIYFILITEHVSFLPSNIVDHCQLLRVPRPRRDDMLAFSGVYKDKDPEKVASVLSTVGTDDIINLKEVYSFALVAPPHHELPQDHFNMVCDTIIQEMHTLIGRIQGVGAEGASPSVAAPTTSLTYFRDCLYDILIYNLDGIECVWYIFRHFAVSGHLIPGSPPMQRLLYKLTVILKQYGNNYRSIFHLENAVFSILEAATTTS</sequence>
<organism evidence="1">
    <name type="scientific">viral metagenome</name>
    <dbReference type="NCBI Taxonomy" id="1070528"/>
    <lineage>
        <taxon>unclassified sequences</taxon>
        <taxon>metagenomes</taxon>
        <taxon>organismal metagenomes</taxon>
    </lineage>
</organism>
<reference evidence="1" key="1">
    <citation type="journal article" date="2020" name="Nature">
        <title>Giant virus diversity and host interactions through global metagenomics.</title>
        <authorList>
            <person name="Schulz F."/>
            <person name="Roux S."/>
            <person name="Paez-Espino D."/>
            <person name="Jungbluth S."/>
            <person name="Walsh D.A."/>
            <person name="Denef V.J."/>
            <person name="McMahon K.D."/>
            <person name="Konstantinidis K.T."/>
            <person name="Eloe-Fadrosh E.A."/>
            <person name="Kyrpides N.C."/>
            <person name="Woyke T."/>
        </authorList>
    </citation>
    <scope>NUCLEOTIDE SEQUENCE</scope>
    <source>
        <strain evidence="1">GVMAG-M-3300009068-24</strain>
    </source>
</reference>
<dbReference type="EMBL" id="MN738883">
    <property type="protein sequence ID" value="QHT29828.1"/>
    <property type="molecule type" value="Genomic_DNA"/>
</dbReference>
<evidence type="ECO:0008006" key="2">
    <source>
        <dbReference type="Google" id="ProtNLM"/>
    </source>
</evidence>
<evidence type="ECO:0000313" key="1">
    <source>
        <dbReference type="EMBL" id="QHT29828.1"/>
    </source>
</evidence>
<proteinExistence type="predicted"/>
<protein>
    <recommendedName>
        <fullName evidence="2">Replication factor C C-terminal domain-containing protein</fullName>
    </recommendedName>
</protein>
<dbReference type="Gene3D" id="3.40.50.300">
    <property type="entry name" value="P-loop containing nucleotide triphosphate hydrolases"/>
    <property type="match status" value="1"/>
</dbReference>
<dbReference type="AlphaFoldDB" id="A0A6C0ELC4"/>
<dbReference type="InterPro" id="IPR027417">
    <property type="entry name" value="P-loop_NTPase"/>
</dbReference>
<name>A0A6C0ELC4_9ZZZZ</name>
<accession>A0A6C0ELC4</accession>